<sequence length="1165" mass="126472">MSFGSIAAPEVPPYQLQPLVSSVFDAYRPEIIENDAPASESLLGFSFTKAAPVRDRERKQDVIVTCAQAYGSEIYVGCSDGALLRFGLRSSGRDESYTLLSSQKVAVAYGSTAGMNKGVEEIIVLPSISRALVLCDHTVHFYILPALDPVPQQSIRPIRGVLALAVDELYLRPGSTHEHEPVEFSVVKKSAIMQYSLKERLVMQREFNNQGMIYARRAGRVILAADRENYNVIDLTTASCTPLLPIDQTGETPSRVRPMITFLGQSEPIEFLLASATGAGSSMGLFISGTGDPVRGTLEWPSHPESLCLDFPYVLTLMRNKTIEVHNVETQNIAQVVSPASTTSTASPTLSSPQRSSSSPKSTVLEPRRANICPAGFVVPASQGTDSLRLVSVTLSPSLVEDGEEKSMQFTLPPSDSLLPSSSSTQSASRQANLPRARSIVISSTVPEPGQKATWALQALLPATLVSQAEALLPPQAQRIEEAIELAESAQRRMLGTGEASGLSSEIQYVYQRAGWQRFVETRWVDAGNYLQAGEIDPRVLVRYFPDLRGGLLDDTPFVDVFAGVASCLPTDGSVEEIIAANLVRNYSPHLRPEGTKEAKPTAELHRLLCAGSKEMLATYLRRWRVRRLFARGADANAYNVAISIVVDTVLVKLLADADDTTSELQTLIDEPNDIVLNEVEEPLRKNGHYNALVKLYQKAGDTAKLLDAWSKLVDGIWVDEDIKDPLEKMVDLLSKSADKALVQQWGLWLTARSADLGLRLLTSKDFRRGSKSDETDLLQQIRETSADAGRKYLEHLVLRRRSQDSSLHDQLASICIDQVLEGVADSATSKLWRAKASSYVSSSSDMPFLTYFAQTTPESPHRQARLKTCLFLQGSSLYSPEKVLSLLQDTSRHQGADLLRFELAILFAKLGRHEDAIQQLVRGVGDAVSAEAYCTTGGNVVTGRVAMQVGDMAGLKDWASLVTGIAPSLAGASSTMSSTAGRGTPLARSNNFSSSSGKQKVVDEETRAELLKVLLRVYMSGGEATARRTTRLLNSQAINLDVVDVIDFVPSDWPLSGMASFLSRSFRRTQHAKNEGQIIKAISAGQNVEVVEQSYLVIREQGAVIEEEDVEDEKVLNEKVGQDVEDDGSAVFVPPGAPGTSLGSVAEIRVGGGQDGGGDGNDVS</sequence>
<feature type="compositionally biased region" description="Low complexity" evidence="5">
    <location>
        <begin position="412"/>
        <end position="429"/>
    </location>
</feature>
<dbReference type="GO" id="GO:0005737">
    <property type="term" value="C:cytoplasm"/>
    <property type="evidence" value="ECO:0007669"/>
    <property type="project" value="UniProtKB-SubCell"/>
</dbReference>
<dbReference type="STRING" id="27342.A0A0H2S509"/>
<organism evidence="7 8">
    <name type="scientific">Schizopora paradoxa</name>
    <dbReference type="NCBI Taxonomy" id="27342"/>
    <lineage>
        <taxon>Eukaryota</taxon>
        <taxon>Fungi</taxon>
        <taxon>Dikarya</taxon>
        <taxon>Basidiomycota</taxon>
        <taxon>Agaricomycotina</taxon>
        <taxon>Agaricomycetes</taxon>
        <taxon>Hymenochaetales</taxon>
        <taxon>Schizoporaceae</taxon>
        <taxon>Schizopora</taxon>
    </lineage>
</organism>
<feature type="compositionally biased region" description="Gly residues" evidence="5">
    <location>
        <begin position="1151"/>
        <end position="1165"/>
    </location>
</feature>
<proteinExistence type="predicted"/>
<keyword evidence="8" id="KW-1185">Reference proteome</keyword>
<dbReference type="EMBL" id="KQ085887">
    <property type="protein sequence ID" value="KLO19340.1"/>
    <property type="molecule type" value="Genomic_DNA"/>
</dbReference>
<dbReference type="PANTHER" id="PTHR12894">
    <property type="entry name" value="CNH DOMAIN CONTAINING"/>
    <property type="match status" value="1"/>
</dbReference>
<comment type="subcellular location">
    <subcellularLocation>
        <location evidence="1">Cytoplasm</location>
    </subcellularLocation>
</comment>
<dbReference type="AlphaFoldDB" id="A0A0H2S509"/>
<dbReference type="PROSITE" id="PS50219">
    <property type="entry name" value="CNH"/>
    <property type="match status" value="1"/>
</dbReference>
<evidence type="ECO:0000256" key="3">
    <source>
        <dbReference type="ARBA" id="ARBA00022490"/>
    </source>
</evidence>
<keyword evidence="2" id="KW-0813">Transport</keyword>
<evidence type="ECO:0000259" key="6">
    <source>
        <dbReference type="PROSITE" id="PS50219"/>
    </source>
</evidence>
<dbReference type="InterPro" id="IPR032914">
    <property type="entry name" value="Vam6/VPS39/TRAP1"/>
</dbReference>
<dbReference type="Pfam" id="PF10366">
    <property type="entry name" value="Vps39_1"/>
    <property type="match status" value="1"/>
</dbReference>
<keyword evidence="3" id="KW-0963">Cytoplasm</keyword>
<feature type="compositionally biased region" description="Low complexity" evidence="5">
    <location>
        <begin position="338"/>
        <end position="362"/>
    </location>
</feature>
<dbReference type="GO" id="GO:0016020">
    <property type="term" value="C:membrane"/>
    <property type="evidence" value="ECO:0007669"/>
    <property type="project" value="TreeGrafter"/>
</dbReference>
<dbReference type="GO" id="GO:0034058">
    <property type="term" value="P:endosomal vesicle fusion"/>
    <property type="evidence" value="ECO:0007669"/>
    <property type="project" value="TreeGrafter"/>
</dbReference>
<feature type="region of interest" description="Disordered" evidence="5">
    <location>
        <begin position="973"/>
        <end position="1000"/>
    </location>
</feature>
<evidence type="ECO:0000256" key="4">
    <source>
        <dbReference type="ARBA" id="ARBA00022927"/>
    </source>
</evidence>
<protein>
    <recommendedName>
        <fullName evidence="6">CNH domain-containing protein</fullName>
    </recommendedName>
</protein>
<dbReference type="InterPro" id="IPR001180">
    <property type="entry name" value="CNH_dom"/>
</dbReference>
<evidence type="ECO:0000256" key="1">
    <source>
        <dbReference type="ARBA" id="ARBA00004496"/>
    </source>
</evidence>
<name>A0A0H2S509_9AGAM</name>
<dbReference type="OrthoDB" id="10258882at2759"/>
<accession>A0A0H2S509</accession>
<evidence type="ECO:0000313" key="8">
    <source>
        <dbReference type="Proteomes" id="UP000053477"/>
    </source>
</evidence>
<dbReference type="FunCoup" id="A0A0H2S509">
    <property type="interactions" value="59"/>
</dbReference>
<dbReference type="GO" id="GO:0015031">
    <property type="term" value="P:protein transport"/>
    <property type="evidence" value="ECO:0007669"/>
    <property type="project" value="UniProtKB-KW"/>
</dbReference>
<reference evidence="7 8" key="1">
    <citation type="submission" date="2015-04" db="EMBL/GenBank/DDBJ databases">
        <title>Complete genome sequence of Schizopora paradoxa KUC8140, a cosmopolitan wood degrader in East Asia.</title>
        <authorList>
            <consortium name="DOE Joint Genome Institute"/>
            <person name="Min B."/>
            <person name="Park H."/>
            <person name="Jang Y."/>
            <person name="Kim J.-J."/>
            <person name="Kim K.H."/>
            <person name="Pangilinan J."/>
            <person name="Lipzen A."/>
            <person name="Riley R."/>
            <person name="Grigoriev I.V."/>
            <person name="Spatafora J.W."/>
            <person name="Choi I.-G."/>
        </authorList>
    </citation>
    <scope>NUCLEOTIDE SEQUENCE [LARGE SCALE GENOMIC DNA]</scope>
    <source>
        <strain evidence="7 8">KUC8140</strain>
    </source>
</reference>
<feature type="region of interest" description="Disordered" evidence="5">
    <location>
        <begin position="337"/>
        <end position="366"/>
    </location>
</feature>
<evidence type="ECO:0000313" key="7">
    <source>
        <dbReference type="EMBL" id="KLO19340.1"/>
    </source>
</evidence>
<dbReference type="Proteomes" id="UP000053477">
    <property type="component" value="Unassembled WGS sequence"/>
</dbReference>
<keyword evidence="4" id="KW-0653">Protein transport</keyword>
<evidence type="ECO:0000256" key="2">
    <source>
        <dbReference type="ARBA" id="ARBA00022448"/>
    </source>
</evidence>
<feature type="domain" description="CNH" evidence="6">
    <location>
        <begin position="61"/>
        <end position="352"/>
    </location>
</feature>
<dbReference type="Pfam" id="PF00780">
    <property type="entry name" value="CNH"/>
    <property type="match status" value="1"/>
</dbReference>
<feature type="compositionally biased region" description="Polar residues" evidence="5">
    <location>
        <begin position="988"/>
        <end position="999"/>
    </location>
</feature>
<feature type="compositionally biased region" description="Low complexity" evidence="5">
    <location>
        <begin position="973"/>
        <end position="985"/>
    </location>
</feature>
<feature type="region of interest" description="Disordered" evidence="5">
    <location>
        <begin position="402"/>
        <end position="434"/>
    </location>
</feature>
<evidence type="ECO:0000256" key="5">
    <source>
        <dbReference type="SAM" id="MobiDB-lite"/>
    </source>
</evidence>
<dbReference type="GO" id="GO:0006914">
    <property type="term" value="P:autophagy"/>
    <property type="evidence" value="ECO:0007669"/>
    <property type="project" value="TreeGrafter"/>
</dbReference>
<dbReference type="PANTHER" id="PTHR12894:SF27">
    <property type="entry name" value="TRANSFORMING GROWTH FACTOR-BETA RECEPTOR-ASSOCIATED PROTEIN 1"/>
    <property type="match status" value="1"/>
</dbReference>
<feature type="region of interest" description="Disordered" evidence="5">
    <location>
        <begin position="1136"/>
        <end position="1165"/>
    </location>
</feature>
<dbReference type="InParanoid" id="A0A0H2S509"/>
<gene>
    <name evidence="7" type="ORF">SCHPADRAFT_935413</name>
</gene>
<dbReference type="InterPro" id="IPR019452">
    <property type="entry name" value="VPS39/TGF_beta_rcpt-assoc_1"/>
</dbReference>